<comment type="caution">
    <text evidence="4">The sequence shown here is derived from an EMBL/GenBank/DDBJ whole genome shotgun (WGS) entry which is preliminary data.</text>
</comment>
<keyword evidence="1" id="KW-0547">Nucleotide-binding</keyword>
<dbReference type="InterPro" id="IPR003959">
    <property type="entry name" value="ATPase_AAA_core"/>
</dbReference>
<dbReference type="InterPro" id="IPR001270">
    <property type="entry name" value="ClpA/B"/>
</dbReference>
<dbReference type="PANTHER" id="PTHR11638:SF18">
    <property type="entry name" value="HEAT SHOCK PROTEIN 104"/>
    <property type="match status" value="1"/>
</dbReference>
<protein>
    <submittedName>
        <fullName evidence="4">AAA family ATPase</fullName>
    </submittedName>
</protein>
<dbReference type="InterPro" id="IPR050130">
    <property type="entry name" value="ClpA_ClpB"/>
</dbReference>
<evidence type="ECO:0000256" key="1">
    <source>
        <dbReference type="ARBA" id="ARBA00022741"/>
    </source>
</evidence>
<organism evidence="4 5">
    <name type="scientific">Coprococcus intestinihominis</name>
    <dbReference type="NCBI Taxonomy" id="3133154"/>
    <lineage>
        <taxon>Bacteria</taxon>
        <taxon>Bacillati</taxon>
        <taxon>Bacillota</taxon>
        <taxon>Clostridia</taxon>
        <taxon>Lachnospirales</taxon>
        <taxon>Lachnospiraceae</taxon>
        <taxon>Coprococcus</taxon>
    </lineage>
</organism>
<name>A0ABV1B894_9FIRM</name>
<dbReference type="PANTHER" id="PTHR11638">
    <property type="entry name" value="ATP-DEPENDENT CLP PROTEASE"/>
    <property type="match status" value="1"/>
</dbReference>
<evidence type="ECO:0000313" key="5">
    <source>
        <dbReference type="Proteomes" id="UP001469749"/>
    </source>
</evidence>
<feature type="non-terminal residue" evidence="4">
    <location>
        <position position="284"/>
    </location>
</feature>
<dbReference type="Gene3D" id="3.40.50.300">
    <property type="entry name" value="P-loop containing nucleotide triphosphate hydrolases"/>
    <property type="match status" value="1"/>
</dbReference>
<accession>A0ABV1B894</accession>
<proteinExistence type="predicted"/>
<evidence type="ECO:0000259" key="3">
    <source>
        <dbReference type="Pfam" id="PF07724"/>
    </source>
</evidence>
<sequence>MQTELLSLILEEARRVQDTPDDDLVRLQSIYAAMLRVGWASDILKGKSYDQKEYEELVKTIDEDPDSEEDDVMLNQGEPVTDLEKQRIREFRIWLSMSRRSASDAFRYVKRTIHADVMKGLLKVADDGGREKPEAACQKKTETSDNLTSSVDRLVERTVKLRDALLEKIVGQDNIIKRFSDGYFEGELSALMEKNRSKPKAIFLFAGSPGVGKTYLATEAAQAMEMPVKRFDMSGYADDNSAFELTGADANYKAPRPGSLTGFVHDHPASVLIFDEIEKSHPKV</sequence>
<dbReference type="EMBL" id="JBBMEK010000316">
    <property type="protein sequence ID" value="MEQ2366639.1"/>
    <property type="molecule type" value="Genomic_DNA"/>
</dbReference>
<gene>
    <name evidence="4" type="ORF">WMO25_16365</name>
</gene>
<dbReference type="RefSeq" id="WP_349086231.1">
    <property type="nucleotide sequence ID" value="NZ_JBBMEK010000316.1"/>
</dbReference>
<evidence type="ECO:0000256" key="2">
    <source>
        <dbReference type="ARBA" id="ARBA00022840"/>
    </source>
</evidence>
<dbReference type="PRINTS" id="PR00300">
    <property type="entry name" value="CLPPROTEASEA"/>
</dbReference>
<dbReference type="SUPFAM" id="SSF52540">
    <property type="entry name" value="P-loop containing nucleoside triphosphate hydrolases"/>
    <property type="match status" value="1"/>
</dbReference>
<dbReference type="InterPro" id="IPR027417">
    <property type="entry name" value="P-loop_NTPase"/>
</dbReference>
<keyword evidence="5" id="KW-1185">Reference proteome</keyword>
<dbReference type="Proteomes" id="UP001469749">
    <property type="component" value="Unassembled WGS sequence"/>
</dbReference>
<reference evidence="4 5" key="1">
    <citation type="submission" date="2024-03" db="EMBL/GenBank/DDBJ databases">
        <title>Human intestinal bacterial collection.</title>
        <authorList>
            <person name="Pauvert C."/>
            <person name="Hitch T.C.A."/>
            <person name="Clavel T."/>
        </authorList>
    </citation>
    <scope>NUCLEOTIDE SEQUENCE [LARGE SCALE GENOMIC DNA]</scope>
    <source>
        <strain evidence="4 5">CLA-AA-H190</strain>
    </source>
</reference>
<dbReference type="Pfam" id="PF07724">
    <property type="entry name" value="AAA_2"/>
    <property type="match status" value="1"/>
</dbReference>
<feature type="domain" description="ATPase AAA-type core" evidence="3">
    <location>
        <begin position="198"/>
        <end position="284"/>
    </location>
</feature>
<keyword evidence="2" id="KW-0067">ATP-binding</keyword>
<evidence type="ECO:0000313" key="4">
    <source>
        <dbReference type="EMBL" id="MEQ2366639.1"/>
    </source>
</evidence>